<protein>
    <submittedName>
        <fullName evidence="1">Light-mediated development protein DET1</fullName>
    </submittedName>
</protein>
<reference evidence="1" key="2">
    <citation type="journal article" date="2015" name="Data Brief">
        <title>Shoot transcriptome of the giant reed, Arundo donax.</title>
        <authorList>
            <person name="Barrero R.A."/>
            <person name="Guerrero F.D."/>
            <person name="Moolhuijzen P."/>
            <person name="Goolsby J.A."/>
            <person name="Tidwell J."/>
            <person name="Bellgard S.E."/>
            <person name="Bellgard M.I."/>
        </authorList>
    </citation>
    <scope>NUCLEOTIDE SEQUENCE</scope>
    <source>
        <tissue evidence="1">Shoot tissue taken approximately 20 cm above the soil surface</tissue>
    </source>
</reference>
<accession>A0A0A9E9E9</accession>
<organism evidence="1">
    <name type="scientific">Arundo donax</name>
    <name type="common">Giant reed</name>
    <name type="synonym">Donax arundinaceus</name>
    <dbReference type="NCBI Taxonomy" id="35708"/>
    <lineage>
        <taxon>Eukaryota</taxon>
        <taxon>Viridiplantae</taxon>
        <taxon>Streptophyta</taxon>
        <taxon>Embryophyta</taxon>
        <taxon>Tracheophyta</taxon>
        <taxon>Spermatophyta</taxon>
        <taxon>Magnoliopsida</taxon>
        <taxon>Liliopsida</taxon>
        <taxon>Poales</taxon>
        <taxon>Poaceae</taxon>
        <taxon>PACMAD clade</taxon>
        <taxon>Arundinoideae</taxon>
        <taxon>Arundineae</taxon>
        <taxon>Arundo</taxon>
    </lineage>
</organism>
<dbReference type="EMBL" id="GBRH01203340">
    <property type="protein sequence ID" value="JAD94555.1"/>
    <property type="molecule type" value="Transcribed_RNA"/>
</dbReference>
<evidence type="ECO:0000313" key="1">
    <source>
        <dbReference type="EMBL" id="JAD94555.1"/>
    </source>
</evidence>
<dbReference type="AlphaFoldDB" id="A0A0A9E9E9"/>
<name>A0A0A9E9E9_ARUDO</name>
<reference evidence="1" key="1">
    <citation type="submission" date="2014-09" db="EMBL/GenBank/DDBJ databases">
        <authorList>
            <person name="Magalhaes I.L.F."/>
            <person name="Oliveira U."/>
            <person name="Santos F.R."/>
            <person name="Vidigal T.H.D.A."/>
            <person name="Brescovit A.D."/>
            <person name="Santos A.J."/>
        </authorList>
    </citation>
    <scope>NUCLEOTIDE SEQUENCE</scope>
    <source>
        <tissue evidence="1">Shoot tissue taken approximately 20 cm above the soil surface</tissue>
    </source>
</reference>
<proteinExistence type="predicted"/>
<sequence>MAIQKLYLPYDKINIVLEVKIELLLQMLDPRSLIRNLIPCLAKNI</sequence>